<feature type="region of interest" description="Disordered" evidence="6">
    <location>
        <begin position="107"/>
        <end position="148"/>
    </location>
</feature>
<dbReference type="Pfam" id="PF13913">
    <property type="entry name" value="zf-C2HC_2"/>
    <property type="match status" value="2"/>
</dbReference>
<dbReference type="OMA" id="SQGLMVE"/>
<keyword evidence="2" id="KW-0677">Repeat</keyword>
<dbReference type="InterPro" id="IPR026319">
    <property type="entry name" value="ZC2HC1A/B-like"/>
</dbReference>
<dbReference type="InterPro" id="IPR049899">
    <property type="entry name" value="Znf_C2HC_C3H"/>
</dbReference>
<accession>A0A0N4W0I1</accession>
<dbReference type="PANTHER" id="PTHR13555">
    <property type="entry name" value="C2H2 ZINC FINGER CGI-62-RELATED"/>
    <property type="match status" value="1"/>
</dbReference>
<feature type="domain" description="C2HC/C3H-type" evidence="7">
    <location>
        <begin position="18"/>
        <end position="47"/>
    </location>
</feature>
<protein>
    <submittedName>
        <fullName evidence="10">Zinc finger protein 474</fullName>
    </submittedName>
</protein>
<sequence length="148" mass="16728">MALFTATVRSNKKGGPKPPVICYICGRQYGSHSIGIHEPKCLEKWHIENKKLPKSQRRSEPKRPEVVMDENGEIDVEATNEVRWDNAQKLLVPCENCGRRFAEDRLSVHQRSCTPENPAKSVYKGKQKSRSVSSKRNGQSDSLKAPLN</sequence>
<feature type="region of interest" description="Disordered" evidence="6">
    <location>
        <begin position="49"/>
        <end position="72"/>
    </location>
</feature>
<evidence type="ECO:0000313" key="9">
    <source>
        <dbReference type="Proteomes" id="UP000268014"/>
    </source>
</evidence>
<feature type="compositionally biased region" description="Polar residues" evidence="6">
    <location>
        <begin position="130"/>
        <end position="142"/>
    </location>
</feature>
<keyword evidence="3 5" id="KW-0863">Zinc-finger</keyword>
<dbReference type="PANTHER" id="PTHR13555:SF68">
    <property type="entry name" value="ZINC FINGER PROTEIN 474"/>
    <property type="match status" value="1"/>
</dbReference>
<evidence type="ECO:0000313" key="10">
    <source>
        <dbReference type="WBParaSite" id="HPLM_0000306701-mRNA-1"/>
    </source>
</evidence>
<evidence type="ECO:0000256" key="2">
    <source>
        <dbReference type="ARBA" id="ARBA00022737"/>
    </source>
</evidence>
<keyword evidence="9" id="KW-1185">Reference proteome</keyword>
<dbReference type="EMBL" id="UZAF01016095">
    <property type="protein sequence ID" value="VDO20043.1"/>
    <property type="molecule type" value="Genomic_DNA"/>
</dbReference>
<evidence type="ECO:0000313" key="8">
    <source>
        <dbReference type="EMBL" id="VDO20043.1"/>
    </source>
</evidence>
<reference evidence="8 9" key="2">
    <citation type="submission" date="2018-11" db="EMBL/GenBank/DDBJ databases">
        <authorList>
            <consortium name="Pathogen Informatics"/>
        </authorList>
    </citation>
    <scope>NUCLEOTIDE SEQUENCE [LARGE SCALE GENOMIC DNA]</scope>
    <source>
        <strain evidence="8 9">MHpl1</strain>
    </source>
</reference>
<organism evidence="10">
    <name type="scientific">Haemonchus placei</name>
    <name type="common">Barber's pole worm</name>
    <dbReference type="NCBI Taxonomy" id="6290"/>
    <lineage>
        <taxon>Eukaryota</taxon>
        <taxon>Metazoa</taxon>
        <taxon>Ecdysozoa</taxon>
        <taxon>Nematoda</taxon>
        <taxon>Chromadorea</taxon>
        <taxon>Rhabditida</taxon>
        <taxon>Rhabditina</taxon>
        <taxon>Rhabditomorpha</taxon>
        <taxon>Strongyloidea</taxon>
        <taxon>Trichostrongylidae</taxon>
        <taxon>Haemonchus</taxon>
    </lineage>
</organism>
<evidence type="ECO:0000259" key="7">
    <source>
        <dbReference type="PROSITE" id="PS52027"/>
    </source>
</evidence>
<feature type="compositionally biased region" description="Basic and acidic residues" evidence="6">
    <location>
        <begin position="49"/>
        <end position="66"/>
    </location>
</feature>
<dbReference type="Proteomes" id="UP000268014">
    <property type="component" value="Unassembled WGS sequence"/>
</dbReference>
<dbReference type="WBParaSite" id="HPLM_0000306701-mRNA-1">
    <property type="protein sequence ID" value="HPLM_0000306701-mRNA-1"/>
    <property type="gene ID" value="HPLM_0000306701"/>
</dbReference>
<keyword evidence="1" id="KW-0479">Metal-binding</keyword>
<dbReference type="PROSITE" id="PS52027">
    <property type="entry name" value="ZF_C2HC_C3H"/>
    <property type="match status" value="2"/>
</dbReference>
<reference evidence="10" key="1">
    <citation type="submission" date="2017-02" db="UniProtKB">
        <authorList>
            <consortium name="WormBaseParasite"/>
        </authorList>
    </citation>
    <scope>IDENTIFICATION</scope>
</reference>
<dbReference type="Gene3D" id="3.30.160.60">
    <property type="entry name" value="Classic Zinc Finger"/>
    <property type="match status" value="2"/>
</dbReference>
<dbReference type="OrthoDB" id="265955at2759"/>
<dbReference type="GO" id="GO:0008270">
    <property type="term" value="F:zinc ion binding"/>
    <property type="evidence" value="ECO:0007669"/>
    <property type="project" value="UniProtKB-KW"/>
</dbReference>
<feature type="domain" description="C2HC/C3H-type" evidence="7">
    <location>
        <begin position="90"/>
        <end position="119"/>
    </location>
</feature>
<evidence type="ECO:0000256" key="5">
    <source>
        <dbReference type="PROSITE-ProRule" id="PRU01371"/>
    </source>
</evidence>
<evidence type="ECO:0000256" key="3">
    <source>
        <dbReference type="ARBA" id="ARBA00022771"/>
    </source>
</evidence>
<dbReference type="AlphaFoldDB" id="A0A0N4W0I1"/>
<name>A0A0N4W0I1_HAEPC</name>
<proteinExistence type="predicted"/>
<evidence type="ECO:0000256" key="4">
    <source>
        <dbReference type="ARBA" id="ARBA00022833"/>
    </source>
</evidence>
<evidence type="ECO:0000256" key="1">
    <source>
        <dbReference type="ARBA" id="ARBA00022723"/>
    </source>
</evidence>
<gene>
    <name evidence="8" type="ORF">HPLM_LOCUS3059</name>
</gene>
<evidence type="ECO:0000256" key="6">
    <source>
        <dbReference type="SAM" id="MobiDB-lite"/>
    </source>
</evidence>
<keyword evidence="4" id="KW-0862">Zinc</keyword>